<dbReference type="AlphaFoldDB" id="A0AA38LYG9"/>
<keyword evidence="8" id="KW-1185">Reference proteome</keyword>
<evidence type="ECO:0000313" key="7">
    <source>
        <dbReference type="EMBL" id="KAI9639016.1"/>
    </source>
</evidence>
<comment type="subcellular location">
    <subcellularLocation>
        <location evidence="1">Nucleus</location>
        <location evidence="1">Nucleolus</location>
    </subcellularLocation>
</comment>
<feature type="region of interest" description="Disordered" evidence="5">
    <location>
        <begin position="266"/>
        <end position="305"/>
    </location>
</feature>
<dbReference type="PROSITE" id="PS50833">
    <property type="entry name" value="BRIX"/>
    <property type="match status" value="1"/>
</dbReference>
<gene>
    <name evidence="7" type="ORF">MKK02DRAFT_42053</name>
</gene>
<dbReference type="EMBL" id="JAKWFO010000002">
    <property type="protein sequence ID" value="KAI9639016.1"/>
    <property type="molecule type" value="Genomic_DNA"/>
</dbReference>
<dbReference type="Proteomes" id="UP001164286">
    <property type="component" value="Unassembled WGS sequence"/>
</dbReference>
<feature type="domain" description="Brix" evidence="6">
    <location>
        <begin position="46"/>
        <end position="244"/>
    </location>
</feature>
<name>A0AA38LYG9_9TREE</name>
<comment type="caution">
    <text evidence="7">The sequence shown here is derived from an EMBL/GenBank/DDBJ whole genome shotgun (WGS) entry which is preliminary data.</text>
</comment>
<dbReference type="InterPro" id="IPR007109">
    <property type="entry name" value="Brix"/>
</dbReference>
<dbReference type="Pfam" id="PF04427">
    <property type="entry name" value="Brix"/>
    <property type="match status" value="1"/>
</dbReference>
<evidence type="ECO:0000256" key="2">
    <source>
        <dbReference type="ARBA" id="ARBA00006369"/>
    </source>
</evidence>
<dbReference type="SUPFAM" id="SSF52954">
    <property type="entry name" value="Class II aaRS ABD-related"/>
    <property type="match status" value="1"/>
</dbReference>
<dbReference type="GO" id="GO:0006364">
    <property type="term" value="P:rRNA processing"/>
    <property type="evidence" value="ECO:0007669"/>
    <property type="project" value="InterPro"/>
</dbReference>
<accession>A0AA38LYG9</accession>
<sequence length="305" mass="34999">MASVFKAQSKKGKGKARAEVDDTLAVATTAATQEDGEKEKEKRRKDKVLMLSSRGVTQRMRHLMHDLEVLLPHIKKDSKLDSKSSLHLLNELADLHSCNNTLYFEARRHEDLYLWLARSPNGPSVKCHVQNVHTMDELKMTGNCLRGSRGLVVFDGGWDKEEWGGLMKEMLTHVFSTPKTSRRLKPFIDHLILFSLLDNKIWFRNYQVVERDPLVPHGPPTTALIEIGPRFVLTPIRIFEGAFGGPTLFANPEFVSPAAVRRGIKREKGEKYGERMGKEREREEREERRREEMPVDELERGKVFA</sequence>
<evidence type="ECO:0000256" key="5">
    <source>
        <dbReference type="SAM" id="MobiDB-lite"/>
    </source>
</evidence>
<evidence type="ECO:0000256" key="4">
    <source>
        <dbReference type="ARBA" id="ARBA00023242"/>
    </source>
</evidence>
<dbReference type="GO" id="GO:0019843">
    <property type="term" value="F:rRNA binding"/>
    <property type="evidence" value="ECO:0007669"/>
    <property type="project" value="InterPro"/>
</dbReference>
<evidence type="ECO:0000313" key="8">
    <source>
        <dbReference type="Proteomes" id="UP001164286"/>
    </source>
</evidence>
<reference evidence="7" key="1">
    <citation type="journal article" date="2022" name="G3 (Bethesda)">
        <title>High quality genome of the basidiomycete yeast Dioszegia hungarica PDD-24b-2 isolated from cloud water.</title>
        <authorList>
            <person name="Jarrige D."/>
            <person name="Haridas S."/>
            <person name="Bleykasten-Grosshans C."/>
            <person name="Joly M."/>
            <person name="Nadalig T."/>
            <person name="Sancelme M."/>
            <person name="Vuilleumier S."/>
            <person name="Grigoriev I.V."/>
            <person name="Amato P."/>
            <person name="Bringel F."/>
        </authorList>
    </citation>
    <scope>NUCLEOTIDE SEQUENCE</scope>
    <source>
        <strain evidence="7">PDD-24b-2</strain>
    </source>
</reference>
<dbReference type="PANTHER" id="PTHR13634:SF0">
    <property type="entry name" value="RIBOSOME BIOGENESIS PROTEIN BRX1 HOMOLOG"/>
    <property type="match status" value="1"/>
</dbReference>
<dbReference type="SMART" id="SM00879">
    <property type="entry name" value="Brix"/>
    <property type="match status" value="1"/>
</dbReference>
<proteinExistence type="inferred from homology"/>
<evidence type="ECO:0000256" key="1">
    <source>
        <dbReference type="ARBA" id="ARBA00004604"/>
    </source>
</evidence>
<keyword evidence="3" id="KW-0690">Ribosome biogenesis</keyword>
<dbReference type="PANTHER" id="PTHR13634">
    <property type="entry name" value="RIBOSOME BIOGENESIS PROTEIN BRIX"/>
    <property type="match status" value="1"/>
</dbReference>
<dbReference type="FunFam" id="3.40.50.10480:FF:000009">
    <property type="entry name" value="Ribosome biogenesis protein, putative"/>
    <property type="match status" value="1"/>
</dbReference>
<comment type="similarity">
    <text evidence="2">Belongs to the BRX1 family.</text>
</comment>
<evidence type="ECO:0000256" key="3">
    <source>
        <dbReference type="ARBA" id="ARBA00022517"/>
    </source>
</evidence>
<evidence type="ECO:0000259" key="6">
    <source>
        <dbReference type="PROSITE" id="PS50833"/>
    </source>
</evidence>
<dbReference type="GO" id="GO:0005730">
    <property type="term" value="C:nucleolus"/>
    <property type="evidence" value="ECO:0007669"/>
    <property type="project" value="UniProtKB-SubCell"/>
</dbReference>
<organism evidence="7 8">
    <name type="scientific">Dioszegia hungarica</name>
    <dbReference type="NCBI Taxonomy" id="4972"/>
    <lineage>
        <taxon>Eukaryota</taxon>
        <taxon>Fungi</taxon>
        <taxon>Dikarya</taxon>
        <taxon>Basidiomycota</taxon>
        <taxon>Agaricomycotina</taxon>
        <taxon>Tremellomycetes</taxon>
        <taxon>Tremellales</taxon>
        <taxon>Bulleribasidiaceae</taxon>
        <taxon>Dioszegia</taxon>
    </lineage>
</organism>
<dbReference type="GeneID" id="77731025"/>
<dbReference type="InterPro" id="IPR026532">
    <property type="entry name" value="BRX1"/>
</dbReference>
<dbReference type="GO" id="GO:0000027">
    <property type="term" value="P:ribosomal large subunit assembly"/>
    <property type="evidence" value="ECO:0007669"/>
    <property type="project" value="TreeGrafter"/>
</dbReference>
<keyword evidence="4" id="KW-0539">Nucleus</keyword>
<feature type="region of interest" description="Disordered" evidence="5">
    <location>
        <begin position="1"/>
        <end position="20"/>
    </location>
</feature>
<protein>
    <submittedName>
        <fullName evidence="7">Ribosome biogenesis protein BRX1</fullName>
    </submittedName>
</protein>
<dbReference type="RefSeq" id="XP_052948793.1">
    <property type="nucleotide sequence ID" value="XM_053091820.1"/>
</dbReference>